<sequence length="71" mass="7845">LVMFLLVDMSQTGAIDPVEEEIGSIYQGVTVFTTGLPQSLENDLTETLAEVENNWNKTEAELNNNLNETEA</sequence>
<dbReference type="EMBL" id="HACG01009300">
    <property type="protein sequence ID" value="CEK56165.1"/>
    <property type="molecule type" value="Transcribed_RNA"/>
</dbReference>
<evidence type="ECO:0000313" key="2">
    <source>
        <dbReference type="EMBL" id="CEK56165.1"/>
    </source>
</evidence>
<feature type="coiled-coil region" evidence="1">
    <location>
        <begin position="41"/>
        <end position="68"/>
    </location>
</feature>
<proteinExistence type="predicted"/>
<evidence type="ECO:0000256" key="1">
    <source>
        <dbReference type="SAM" id="Coils"/>
    </source>
</evidence>
<feature type="non-terminal residue" evidence="2">
    <location>
        <position position="71"/>
    </location>
</feature>
<dbReference type="AlphaFoldDB" id="A0A0B6YKY1"/>
<name>A0A0B6YKY1_9EUPU</name>
<keyword evidence="1" id="KW-0175">Coiled coil</keyword>
<protein>
    <submittedName>
        <fullName evidence="2">Uncharacterized protein</fullName>
    </submittedName>
</protein>
<feature type="non-terminal residue" evidence="2">
    <location>
        <position position="1"/>
    </location>
</feature>
<reference evidence="2" key="1">
    <citation type="submission" date="2014-12" db="EMBL/GenBank/DDBJ databases">
        <title>Insight into the proteome of Arion vulgaris.</title>
        <authorList>
            <person name="Aradska J."/>
            <person name="Bulat T."/>
            <person name="Smidak R."/>
            <person name="Sarate P."/>
            <person name="Gangsoo J."/>
            <person name="Sialana F."/>
            <person name="Bilban M."/>
            <person name="Lubec G."/>
        </authorList>
    </citation>
    <scope>NUCLEOTIDE SEQUENCE</scope>
    <source>
        <tissue evidence="2">Skin</tissue>
    </source>
</reference>
<gene>
    <name evidence="2" type="primary">ORF26962</name>
</gene>
<organism evidence="2">
    <name type="scientific">Arion vulgaris</name>
    <dbReference type="NCBI Taxonomy" id="1028688"/>
    <lineage>
        <taxon>Eukaryota</taxon>
        <taxon>Metazoa</taxon>
        <taxon>Spiralia</taxon>
        <taxon>Lophotrochozoa</taxon>
        <taxon>Mollusca</taxon>
        <taxon>Gastropoda</taxon>
        <taxon>Heterobranchia</taxon>
        <taxon>Euthyneura</taxon>
        <taxon>Panpulmonata</taxon>
        <taxon>Eupulmonata</taxon>
        <taxon>Stylommatophora</taxon>
        <taxon>Helicina</taxon>
        <taxon>Arionoidea</taxon>
        <taxon>Arionidae</taxon>
        <taxon>Arion</taxon>
    </lineage>
</organism>
<accession>A0A0B6YKY1</accession>